<feature type="transmembrane region" description="Helical" evidence="3">
    <location>
        <begin position="228"/>
        <end position="250"/>
    </location>
</feature>
<accession>A0A917XMQ5</accession>
<feature type="region of interest" description="Disordered" evidence="2">
    <location>
        <begin position="399"/>
        <end position="426"/>
    </location>
</feature>
<dbReference type="AlphaFoldDB" id="A0A917XMQ5"/>
<organism evidence="4 5">
    <name type="scientific">Streptomyces fuscichromogenes</name>
    <dbReference type="NCBI Taxonomy" id="1324013"/>
    <lineage>
        <taxon>Bacteria</taxon>
        <taxon>Bacillati</taxon>
        <taxon>Actinomycetota</taxon>
        <taxon>Actinomycetes</taxon>
        <taxon>Kitasatosporales</taxon>
        <taxon>Streptomycetaceae</taxon>
        <taxon>Streptomyces</taxon>
    </lineage>
</organism>
<keyword evidence="1" id="KW-0175">Coiled coil</keyword>
<evidence type="ECO:0000313" key="4">
    <source>
        <dbReference type="EMBL" id="GGN38140.1"/>
    </source>
</evidence>
<feature type="compositionally biased region" description="Basic residues" evidence="2">
    <location>
        <begin position="494"/>
        <end position="504"/>
    </location>
</feature>
<evidence type="ECO:0000313" key="5">
    <source>
        <dbReference type="Proteomes" id="UP000653411"/>
    </source>
</evidence>
<keyword evidence="5" id="KW-1185">Reference proteome</keyword>
<feature type="region of interest" description="Disordered" evidence="2">
    <location>
        <begin position="484"/>
        <end position="504"/>
    </location>
</feature>
<gene>
    <name evidence="4" type="ORF">GCM10011578_083190</name>
</gene>
<reference evidence="4" key="2">
    <citation type="submission" date="2020-09" db="EMBL/GenBank/DDBJ databases">
        <authorList>
            <person name="Sun Q."/>
            <person name="Zhou Y."/>
        </authorList>
    </citation>
    <scope>NUCLEOTIDE SEQUENCE</scope>
    <source>
        <strain evidence="4">CGMCC 4.7110</strain>
    </source>
</reference>
<protein>
    <submittedName>
        <fullName evidence="4">Uncharacterized protein</fullName>
    </submittedName>
</protein>
<name>A0A917XMQ5_9ACTN</name>
<feature type="compositionally biased region" description="Basic and acidic residues" evidence="2">
    <location>
        <begin position="400"/>
        <end position="415"/>
    </location>
</feature>
<evidence type="ECO:0000256" key="1">
    <source>
        <dbReference type="SAM" id="Coils"/>
    </source>
</evidence>
<evidence type="ECO:0000256" key="3">
    <source>
        <dbReference type="SAM" id="Phobius"/>
    </source>
</evidence>
<keyword evidence="3" id="KW-1133">Transmembrane helix</keyword>
<reference evidence="4" key="1">
    <citation type="journal article" date="2014" name="Int. J. Syst. Evol. Microbiol.">
        <title>Complete genome sequence of Corynebacterium casei LMG S-19264T (=DSM 44701T), isolated from a smear-ripened cheese.</title>
        <authorList>
            <consortium name="US DOE Joint Genome Institute (JGI-PGF)"/>
            <person name="Walter F."/>
            <person name="Albersmeier A."/>
            <person name="Kalinowski J."/>
            <person name="Ruckert C."/>
        </authorList>
    </citation>
    <scope>NUCLEOTIDE SEQUENCE</scope>
    <source>
        <strain evidence="4">CGMCC 4.7110</strain>
    </source>
</reference>
<keyword evidence="3" id="KW-0812">Transmembrane</keyword>
<feature type="coiled-coil region" evidence="1">
    <location>
        <begin position="299"/>
        <end position="340"/>
    </location>
</feature>
<sequence length="584" mass="61006">MAADMDIVGSAGVDVVPVVPQFHTRLKAAVLPAADRVGQEVGQRMGDAISRHIVIAIPDAVTQGGTRARAVAVREGGKVGGAFGRSVKAKLEEAFRSLPRADVRLGDTGINADIDRLRARIASLSNKTVGIDLDAGAALTEIADISARLERLGAQHPSIQVRTDTAAARAALAEVQRAINDVDRDDVNIRVKTNASGAISELRALGIALGVVAALPVIPVAAAGIGSIAAAALAAGAGVGALALVAVPAIKSVTNVMQLQTAATNEASRATDNSAASNVRAAQNALQLAGAQASLTSAHRQAAQAVAQANAQVATAERSLADAQRSAKAAEQDLTQARKDATAQLKAQHDELLDGMLSQRDAELRVEEAAADLAKTLADPTADDLQRQRAQLTLDQAKQALKEQKEKTDDLKKSTEAASKAGVEGSDVVKQAKDRLSQANAKVADQERALADARAKVRDAQIQGAEQVAAAERNLESVRLVGRHHGKDRDGRGHLSRGARQAHSRATRLVRLHCGSQGTQIRIHRLVDVATAGSPSALHARRERSEECAAWSDAPCARRCRRRGCPLGQGIEGAEHAVLARFQA</sequence>
<keyword evidence="3" id="KW-0472">Membrane</keyword>
<evidence type="ECO:0000256" key="2">
    <source>
        <dbReference type="SAM" id="MobiDB-lite"/>
    </source>
</evidence>
<dbReference type="Proteomes" id="UP000653411">
    <property type="component" value="Unassembled WGS sequence"/>
</dbReference>
<comment type="caution">
    <text evidence="4">The sequence shown here is derived from an EMBL/GenBank/DDBJ whole genome shotgun (WGS) entry which is preliminary data.</text>
</comment>
<feature type="transmembrane region" description="Helical" evidence="3">
    <location>
        <begin position="202"/>
        <end position="222"/>
    </location>
</feature>
<dbReference type="EMBL" id="BMML01000027">
    <property type="protein sequence ID" value="GGN38140.1"/>
    <property type="molecule type" value="Genomic_DNA"/>
</dbReference>
<proteinExistence type="predicted"/>